<proteinExistence type="predicted"/>
<reference evidence="3" key="1">
    <citation type="submission" date="2022-06" db="EMBL/GenBank/DDBJ databases">
        <title>Alkalimarinus sp. nov., isolated from gut of a Alitta virens.</title>
        <authorList>
            <person name="Yang A.I."/>
            <person name="Shin N.-R."/>
        </authorList>
    </citation>
    <scope>NUCLEOTIDE SEQUENCE</scope>
    <source>
        <strain evidence="3">A2M4</strain>
    </source>
</reference>
<evidence type="ECO:0000313" key="4">
    <source>
        <dbReference type="Proteomes" id="UP001163739"/>
    </source>
</evidence>
<organism evidence="3 4">
    <name type="scientific">Alkalimarinus alittae</name>
    <dbReference type="NCBI Taxonomy" id="2961619"/>
    <lineage>
        <taxon>Bacteria</taxon>
        <taxon>Pseudomonadati</taxon>
        <taxon>Pseudomonadota</taxon>
        <taxon>Gammaproteobacteria</taxon>
        <taxon>Alteromonadales</taxon>
        <taxon>Alteromonadaceae</taxon>
        <taxon>Alkalimarinus</taxon>
    </lineage>
</organism>
<evidence type="ECO:0000313" key="3">
    <source>
        <dbReference type="EMBL" id="UZE97958.1"/>
    </source>
</evidence>
<dbReference type="NCBIfam" id="TIGR02595">
    <property type="entry name" value="PEP_CTERM"/>
    <property type="match status" value="1"/>
</dbReference>
<feature type="domain" description="Ice-binding protein C-terminal" evidence="2">
    <location>
        <begin position="222"/>
        <end position="243"/>
    </location>
</feature>
<dbReference type="EMBL" id="CP100390">
    <property type="protein sequence ID" value="UZE97958.1"/>
    <property type="molecule type" value="Genomic_DNA"/>
</dbReference>
<protein>
    <submittedName>
        <fullName evidence="3">PEP-CTERM sorting domain-containing protein</fullName>
    </submittedName>
</protein>
<sequence>MKRLLLAAAITAASAATNAAVVANVFTGTDAEVLAYSAQYQSYFNSGATIEDFETGFTTVTGGLDNSGVSVNTSVGKFRSANTTDGTLGQYGKTLALADENTTIFTGRKNGTVGGKNYLDSNDSTRVVWDLELDPIGSFSDVGFLLSDVGDVSAFLDIKFKDGTSTTLDLLGDAADGNLQYVTAHFDPSVTYAQVVFKNKLADGSWSTNDGWGIDDIIVGKVPEPSSVALLGLGLLGAGMARRKKQA</sequence>
<dbReference type="RefSeq" id="WP_265049431.1">
    <property type="nucleotide sequence ID" value="NZ_CP100390.1"/>
</dbReference>
<dbReference type="Pfam" id="PF07589">
    <property type="entry name" value="PEP-CTERM"/>
    <property type="match status" value="1"/>
</dbReference>
<feature type="chain" id="PRO_5046565490" evidence="1">
    <location>
        <begin position="20"/>
        <end position="247"/>
    </location>
</feature>
<feature type="signal peptide" evidence="1">
    <location>
        <begin position="1"/>
        <end position="19"/>
    </location>
</feature>
<keyword evidence="1" id="KW-0732">Signal</keyword>
<evidence type="ECO:0000259" key="2">
    <source>
        <dbReference type="Pfam" id="PF07589"/>
    </source>
</evidence>
<dbReference type="InterPro" id="IPR013424">
    <property type="entry name" value="Ice-binding_C"/>
</dbReference>
<dbReference type="Proteomes" id="UP001163739">
    <property type="component" value="Chromosome"/>
</dbReference>
<accession>A0ABY6N761</accession>
<name>A0ABY6N761_9ALTE</name>
<keyword evidence="4" id="KW-1185">Reference proteome</keyword>
<gene>
    <name evidence="3" type="ORF">NKI27_09560</name>
</gene>
<evidence type="ECO:0000256" key="1">
    <source>
        <dbReference type="SAM" id="SignalP"/>
    </source>
</evidence>